<evidence type="ECO:0000259" key="2">
    <source>
        <dbReference type="Pfam" id="PF23213"/>
    </source>
</evidence>
<evidence type="ECO:0000313" key="3">
    <source>
        <dbReference type="EMBL" id="CQD11236.1"/>
    </source>
</evidence>
<dbReference type="Pfam" id="PF23213">
    <property type="entry name" value="DUF7065"/>
    <property type="match status" value="1"/>
</dbReference>
<reference evidence="3 4" key="1">
    <citation type="submission" date="2015-03" db="EMBL/GenBank/DDBJ databases">
        <authorList>
            <person name="Urmite Genomes"/>
        </authorList>
    </citation>
    <scope>NUCLEOTIDE SEQUENCE [LARGE SCALE GENOMIC DNA]</scope>
    <source>
        <strain evidence="3 4">CSUR P1491</strain>
    </source>
</reference>
<dbReference type="InterPro" id="IPR055493">
    <property type="entry name" value="DUF7065"/>
</dbReference>
<feature type="domain" description="DUF7065" evidence="2">
    <location>
        <begin position="7"/>
        <end position="170"/>
    </location>
</feature>
<dbReference type="STRING" id="141349.BN1232_02088"/>
<feature type="domain" description="DUF7064" evidence="1">
    <location>
        <begin position="171"/>
        <end position="293"/>
    </location>
</feature>
<keyword evidence="3" id="KW-0808">Transferase</keyword>
<dbReference type="Pfam" id="PF23212">
    <property type="entry name" value="DUF7064"/>
    <property type="match status" value="1"/>
</dbReference>
<name>A0A0E3WC06_MYCLN</name>
<organism evidence="3 4">
    <name type="scientific">Mycobacterium lentiflavum</name>
    <dbReference type="NCBI Taxonomy" id="141349"/>
    <lineage>
        <taxon>Bacteria</taxon>
        <taxon>Bacillati</taxon>
        <taxon>Actinomycetota</taxon>
        <taxon>Actinomycetes</taxon>
        <taxon>Mycobacteriales</taxon>
        <taxon>Mycobacteriaceae</taxon>
        <taxon>Mycobacterium</taxon>
        <taxon>Mycobacterium simiae complex</taxon>
    </lineage>
</organism>
<evidence type="ECO:0000313" key="4">
    <source>
        <dbReference type="Proteomes" id="UP000199251"/>
    </source>
</evidence>
<dbReference type="RefSeq" id="WP_090601265.1">
    <property type="nucleotide sequence ID" value="NZ_CTEE01000001.1"/>
</dbReference>
<protein>
    <submittedName>
        <fullName evidence="3">Aminoglycoside phosphotransferase</fullName>
    </submittedName>
</protein>
<sequence>MVDANDEFMHHPGPHRVWQESFFFSWFDAEADATGLARIGYRPSNHTADALLYTMRNGRVEGGYARLNARYTGTPDPGCLRIGALEFHMSEPMSKWRILLRGRDEVDLTFTALHAPYDFRAEAPPGQYIPPGIADVHMEQSGRVAGTIRMNGATYEIDGLGQRDKSWGDRDWRTIEGWNWIPMLFGPDFTMNCTLLISGGRAYPCGYIHHDGVNHAVSELAVDYEMAGLHVPSTSRITVTDVSGLRLEIQGNATAQSCLYRKGLVIQESAARFVTTVDGQRRSGVGLTEHAWHGGPLGLLRVLPRLRAAARMVMR</sequence>
<dbReference type="InterPro" id="IPR055492">
    <property type="entry name" value="DUF7064"/>
</dbReference>
<proteinExistence type="predicted"/>
<evidence type="ECO:0000259" key="1">
    <source>
        <dbReference type="Pfam" id="PF23212"/>
    </source>
</evidence>
<dbReference type="OrthoDB" id="115252at2"/>
<dbReference type="SUPFAM" id="SSF159245">
    <property type="entry name" value="AttH-like"/>
    <property type="match status" value="1"/>
</dbReference>
<dbReference type="AlphaFoldDB" id="A0A0E3WC06"/>
<dbReference type="EMBL" id="CTEE01000001">
    <property type="protein sequence ID" value="CQD11236.1"/>
    <property type="molecule type" value="Genomic_DNA"/>
</dbReference>
<dbReference type="Proteomes" id="UP000199251">
    <property type="component" value="Unassembled WGS sequence"/>
</dbReference>
<accession>A0A0E3WC06</accession>
<dbReference type="GO" id="GO:0016740">
    <property type="term" value="F:transferase activity"/>
    <property type="evidence" value="ECO:0007669"/>
    <property type="project" value="UniProtKB-KW"/>
</dbReference>
<gene>
    <name evidence="3" type="ORF">BN1232_02088</name>
</gene>